<comment type="caution">
    <text evidence="2">The sequence shown here is derived from an EMBL/GenBank/DDBJ whole genome shotgun (WGS) entry which is preliminary data.</text>
</comment>
<accession>A0ABT7SI08</accession>
<proteinExistence type="predicted"/>
<dbReference type="Proteomes" id="UP001529338">
    <property type="component" value="Unassembled WGS sequence"/>
</dbReference>
<reference evidence="2 3" key="1">
    <citation type="submission" date="2023-06" db="EMBL/GenBank/DDBJ databases">
        <title>Cellulomonas sp. MW4 Whole genome sequence.</title>
        <authorList>
            <person name="Park S."/>
        </authorList>
    </citation>
    <scope>NUCLEOTIDE SEQUENCE [LARGE SCALE GENOMIC DNA]</scope>
    <source>
        <strain evidence="2 3">MW4</strain>
    </source>
</reference>
<keyword evidence="3" id="KW-1185">Reference proteome</keyword>
<feature type="region of interest" description="Disordered" evidence="1">
    <location>
        <begin position="129"/>
        <end position="156"/>
    </location>
</feature>
<dbReference type="RefSeq" id="WP_289455835.1">
    <property type="nucleotide sequence ID" value="NZ_JAUCGQ010000002.1"/>
</dbReference>
<sequence>MGRDVGHRIDAALASRHASPSAEAIDPRWFTKPVLTFDLMPPEARAADRNGGTPLADVVQVARSYAKTIDGVPHQLQTGFRVYPSQVVVAHAVRPLRPAPAGALTPAGPWRHLDVVVYSAISTVGRTTGQLDPGIGVTPESDDEDEPVDPQHRHAAEQWPRLPPALRATLRRDVPDPRTWLSSMAQWTYGGVPQRQDAVVVRIDDSTLTYALLERRVSWGLRVTAGASALTHAPWRVTQVTFAHDGGGRTGIGRSTRRLGRAWRRGIGR</sequence>
<evidence type="ECO:0000256" key="1">
    <source>
        <dbReference type="SAM" id="MobiDB-lite"/>
    </source>
</evidence>
<evidence type="ECO:0000313" key="2">
    <source>
        <dbReference type="EMBL" id="MDM7855823.1"/>
    </source>
</evidence>
<protein>
    <submittedName>
        <fullName evidence="2">Uncharacterized protein</fullName>
    </submittedName>
</protein>
<name>A0ABT7SI08_9CELL</name>
<organism evidence="2 3">
    <name type="scientific">Cellulomonas alba</name>
    <dbReference type="NCBI Taxonomy" id="3053467"/>
    <lineage>
        <taxon>Bacteria</taxon>
        <taxon>Bacillati</taxon>
        <taxon>Actinomycetota</taxon>
        <taxon>Actinomycetes</taxon>
        <taxon>Micrococcales</taxon>
        <taxon>Cellulomonadaceae</taxon>
        <taxon>Cellulomonas</taxon>
    </lineage>
</organism>
<evidence type="ECO:0000313" key="3">
    <source>
        <dbReference type="Proteomes" id="UP001529338"/>
    </source>
</evidence>
<dbReference type="EMBL" id="JAUCGQ010000002">
    <property type="protein sequence ID" value="MDM7855823.1"/>
    <property type="molecule type" value="Genomic_DNA"/>
</dbReference>
<gene>
    <name evidence="2" type="ORF">QRT04_12860</name>
</gene>